<protein>
    <submittedName>
        <fullName evidence="2">Uncharacterized protein</fullName>
    </submittedName>
</protein>
<reference evidence="2" key="2">
    <citation type="journal article" date="2015" name="Data Brief">
        <title>Shoot transcriptome of the giant reed, Arundo donax.</title>
        <authorList>
            <person name="Barrero R.A."/>
            <person name="Guerrero F.D."/>
            <person name="Moolhuijzen P."/>
            <person name="Goolsby J.A."/>
            <person name="Tidwell J."/>
            <person name="Bellgard S.E."/>
            <person name="Bellgard M.I."/>
        </authorList>
    </citation>
    <scope>NUCLEOTIDE SEQUENCE</scope>
    <source>
        <tissue evidence="2">Shoot tissue taken approximately 20 cm above the soil surface</tissue>
    </source>
</reference>
<sequence length="49" mass="5409">MSLLHAYGSMLQPYCDAFESKAAAPSRRLALVQEPARNERNPASGKYPD</sequence>
<reference evidence="2" key="1">
    <citation type="submission" date="2014-09" db="EMBL/GenBank/DDBJ databases">
        <authorList>
            <person name="Magalhaes I.L.F."/>
            <person name="Oliveira U."/>
            <person name="Santos F.R."/>
            <person name="Vidigal T.H.D.A."/>
            <person name="Brescovit A.D."/>
            <person name="Santos A.J."/>
        </authorList>
    </citation>
    <scope>NUCLEOTIDE SEQUENCE</scope>
    <source>
        <tissue evidence="2">Shoot tissue taken approximately 20 cm above the soil surface</tissue>
    </source>
</reference>
<proteinExistence type="predicted"/>
<name>A0A0A9GWQ9_ARUDO</name>
<evidence type="ECO:0000313" key="2">
    <source>
        <dbReference type="EMBL" id="JAE25018.1"/>
    </source>
</evidence>
<feature type="region of interest" description="Disordered" evidence="1">
    <location>
        <begin position="30"/>
        <end position="49"/>
    </location>
</feature>
<accession>A0A0A9GWQ9</accession>
<dbReference type="AlphaFoldDB" id="A0A0A9GWQ9"/>
<dbReference type="EMBL" id="GBRH01172878">
    <property type="protein sequence ID" value="JAE25018.1"/>
    <property type="molecule type" value="Transcribed_RNA"/>
</dbReference>
<organism evidence="2">
    <name type="scientific">Arundo donax</name>
    <name type="common">Giant reed</name>
    <name type="synonym">Donax arundinaceus</name>
    <dbReference type="NCBI Taxonomy" id="35708"/>
    <lineage>
        <taxon>Eukaryota</taxon>
        <taxon>Viridiplantae</taxon>
        <taxon>Streptophyta</taxon>
        <taxon>Embryophyta</taxon>
        <taxon>Tracheophyta</taxon>
        <taxon>Spermatophyta</taxon>
        <taxon>Magnoliopsida</taxon>
        <taxon>Liliopsida</taxon>
        <taxon>Poales</taxon>
        <taxon>Poaceae</taxon>
        <taxon>PACMAD clade</taxon>
        <taxon>Arundinoideae</taxon>
        <taxon>Arundineae</taxon>
        <taxon>Arundo</taxon>
    </lineage>
</organism>
<evidence type="ECO:0000256" key="1">
    <source>
        <dbReference type="SAM" id="MobiDB-lite"/>
    </source>
</evidence>